<dbReference type="NCBIfam" id="TIGR00566">
    <property type="entry name" value="trpG_papA"/>
    <property type="match status" value="1"/>
</dbReference>
<evidence type="ECO:0000256" key="2">
    <source>
        <dbReference type="ARBA" id="ARBA00011743"/>
    </source>
</evidence>
<dbReference type="RefSeq" id="YP_009396941.1">
    <property type="nucleotide sequence ID" value="NC_035285.1"/>
</dbReference>
<dbReference type="InterPro" id="IPR017926">
    <property type="entry name" value="GATASE"/>
</dbReference>
<dbReference type="EMBL" id="MF101441">
    <property type="protein sequence ID" value="ARW66127.1"/>
    <property type="molecule type" value="Genomic_DNA"/>
</dbReference>
<dbReference type="PRINTS" id="PR00099">
    <property type="entry name" value="CPSGATASE"/>
</dbReference>
<comment type="subunit">
    <text evidence="2">Tetramer of two components I and two components II.</text>
</comment>
<dbReference type="PRINTS" id="PR00096">
    <property type="entry name" value="GATASE"/>
</dbReference>
<dbReference type="Pfam" id="PF00117">
    <property type="entry name" value="GATase"/>
    <property type="match status" value="1"/>
</dbReference>
<keyword evidence="5" id="KW-0028">Amino-acid biosynthesis</keyword>
<protein>
    <recommendedName>
        <fullName evidence="4">Anthranilate synthase component 2</fullName>
        <ecNumber evidence="3">4.1.3.27</ecNumber>
    </recommendedName>
    <alternativeName>
        <fullName evidence="7">Anthranilate synthase, glutamine amidotransferase component</fullName>
    </alternativeName>
</protein>
<dbReference type="GeneID" id="33359223"/>
<dbReference type="PRINTS" id="PR00097">
    <property type="entry name" value="ANTSNTHASEII"/>
</dbReference>
<dbReference type="GO" id="GO:0004049">
    <property type="term" value="F:anthranilate synthase activity"/>
    <property type="evidence" value="ECO:0007669"/>
    <property type="project" value="UniProtKB-EC"/>
</dbReference>
<dbReference type="Gene3D" id="3.40.50.880">
    <property type="match status" value="1"/>
</dbReference>
<dbReference type="GO" id="GO:0000162">
    <property type="term" value="P:L-tryptophan biosynthetic process"/>
    <property type="evidence" value="ECO:0007669"/>
    <property type="project" value="UniProtKB-KW"/>
</dbReference>
<dbReference type="SUPFAM" id="SSF52317">
    <property type="entry name" value="Class I glutamine amidotransferase-like"/>
    <property type="match status" value="1"/>
</dbReference>
<evidence type="ECO:0000256" key="6">
    <source>
        <dbReference type="ARBA" id="ARBA00022962"/>
    </source>
</evidence>
<gene>
    <name evidence="9" type="primary">trpG</name>
</gene>
<keyword evidence="9" id="KW-0934">Plastid</keyword>
<keyword evidence="5" id="KW-0057">Aromatic amino acid biosynthesis</keyword>
<dbReference type="PANTHER" id="PTHR43418:SF4">
    <property type="entry name" value="MULTIFUNCTIONAL TRYPTOPHAN BIOSYNTHESIS PROTEIN"/>
    <property type="match status" value="1"/>
</dbReference>
<evidence type="ECO:0000256" key="7">
    <source>
        <dbReference type="ARBA" id="ARBA00082672"/>
    </source>
</evidence>
<keyword evidence="6" id="KW-0315">Glutamine amidotransferase</keyword>
<geneLocation type="chloroplast" evidence="9"/>
<proteinExistence type="predicted"/>
<dbReference type="InterPro" id="IPR029062">
    <property type="entry name" value="Class_I_gatase-like"/>
</dbReference>
<keyword evidence="9" id="KW-0150">Chloroplast</keyword>
<evidence type="ECO:0000256" key="1">
    <source>
        <dbReference type="ARBA" id="ARBA00004873"/>
    </source>
</evidence>
<dbReference type="PANTHER" id="PTHR43418">
    <property type="entry name" value="MULTIFUNCTIONAL TRYPTOPHAN BIOSYNTHESIS PROTEIN-RELATED"/>
    <property type="match status" value="1"/>
</dbReference>
<comment type="pathway">
    <text evidence="1">Amino-acid biosynthesis; L-tryptophan biosynthesis; L-tryptophan from chorismate: step 1/5.</text>
</comment>
<dbReference type="GO" id="GO:0005829">
    <property type="term" value="C:cytosol"/>
    <property type="evidence" value="ECO:0007669"/>
    <property type="project" value="TreeGrafter"/>
</dbReference>
<sequence>MILIIDNYDSFTHNLMQYTGEINNKIRVIRNDETNIEEISSIKPTHIILSPGPGHPSQSKISLEIIKNYGKTIPILGVCLGHQAIGYVHKCHIKQLDIPMHGKISPVFHNNQDLFKNLPNPFMAIRYHSLIIDNTSIKKANIKTTAWTREGTIMGCRHQAYKKMRGVQFHPESLWTEEGKEIIKNFLAIK</sequence>
<dbReference type="PROSITE" id="PS51273">
    <property type="entry name" value="GATASE_TYPE_1"/>
    <property type="match status" value="1"/>
</dbReference>
<evidence type="ECO:0000256" key="5">
    <source>
        <dbReference type="ARBA" id="ARBA00022822"/>
    </source>
</evidence>
<dbReference type="InterPro" id="IPR050472">
    <property type="entry name" value="Anth_synth/Amidotransfase"/>
</dbReference>
<dbReference type="EC" id="4.1.3.27" evidence="3"/>
<name>A0A1Z1MJ75_SPYFI</name>
<accession>A0A1Z1MJ75</accession>
<evidence type="ECO:0000256" key="4">
    <source>
        <dbReference type="ARBA" id="ARBA00020654"/>
    </source>
</evidence>
<evidence type="ECO:0000259" key="8">
    <source>
        <dbReference type="Pfam" id="PF00117"/>
    </source>
</evidence>
<keyword evidence="5" id="KW-0822">Tryptophan biosynthesis</keyword>
<feature type="domain" description="Glutamine amidotransferase" evidence="8">
    <location>
        <begin position="3"/>
        <end position="187"/>
    </location>
</feature>
<evidence type="ECO:0000256" key="3">
    <source>
        <dbReference type="ARBA" id="ARBA00012266"/>
    </source>
</evidence>
<reference evidence="9" key="1">
    <citation type="journal article" date="2017" name="J. Phycol.">
        <title>Analysis of chloroplast genomes and a supermatrix inform reclassification of the Rhodomelaceae (Rhodophyta).</title>
        <authorList>
            <person name="Diaz-Tapia P."/>
            <person name="Maggs C.A."/>
            <person name="West J.A."/>
            <person name="Verbruggen H."/>
        </authorList>
    </citation>
    <scope>NUCLEOTIDE SEQUENCE</scope>
    <source>
        <strain evidence="9">PD1020</strain>
    </source>
</reference>
<dbReference type="FunFam" id="3.40.50.880:FF:000003">
    <property type="entry name" value="Anthranilate synthase component II"/>
    <property type="match status" value="1"/>
</dbReference>
<dbReference type="AlphaFoldDB" id="A0A1Z1MJ75"/>
<organism evidence="9">
    <name type="scientific">Spyridia filamentosa</name>
    <name type="common">Red alga</name>
    <name type="synonym">Fucus filamentosus</name>
    <dbReference type="NCBI Taxonomy" id="196632"/>
    <lineage>
        <taxon>Eukaryota</taxon>
        <taxon>Rhodophyta</taxon>
        <taxon>Florideophyceae</taxon>
        <taxon>Rhodymeniophycidae</taxon>
        <taxon>Ceramiales</taxon>
        <taxon>Spyridiaceae</taxon>
        <taxon>Spyridia</taxon>
    </lineage>
</organism>
<dbReference type="InterPro" id="IPR006221">
    <property type="entry name" value="TrpG/PapA_dom"/>
</dbReference>
<dbReference type="CDD" id="cd01743">
    <property type="entry name" value="GATase1_Anthranilate_Synthase"/>
    <property type="match status" value="1"/>
</dbReference>
<evidence type="ECO:0000313" key="9">
    <source>
        <dbReference type="EMBL" id="ARW66127.1"/>
    </source>
</evidence>